<reference evidence="2" key="2">
    <citation type="submission" date="2007-04" db="EMBL/GenBank/DDBJ databases">
        <authorList>
            <consortium name="The International Medicago Genome Annotation Group"/>
        </authorList>
    </citation>
    <scope>NUCLEOTIDE SEQUENCE</scope>
</reference>
<evidence type="ECO:0000313" key="2">
    <source>
        <dbReference type="EMBL" id="ABE79576.2"/>
    </source>
</evidence>
<dbReference type="CDD" id="cd01650">
    <property type="entry name" value="RT_nLTR_like"/>
    <property type="match status" value="1"/>
</dbReference>
<dbReference type="InterPro" id="IPR000477">
    <property type="entry name" value="RT_dom"/>
</dbReference>
<organism evidence="2">
    <name type="scientific">Medicago truncatula</name>
    <name type="common">Barrel medic</name>
    <name type="synonym">Medicago tribuloides</name>
    <dbReference type="NCBI Taxonomy" id="3880"/>
    <lineage>
        <taxon>Eukaryota</taxon>
        <taxon>Viridiplantae</taxon>
        <taxon>Streptophyta</taxon>
        <taxon>Embryophyta</taxon>
        <taxon>Tracheophyta</taxon>
        <taxon>Spermatophyta</taxon>
        <taxon>Magnoliopsida</taxon>
        <taxon>eudicotyledons</taxon>
        <taxon>Gunneridae</taxon>
        <taxon>Pentapetalae</taxon>
        <taxon>rosids</taxon>
        <taxon>fabids</taxon>
        <taxon>Fabales</taxon>
        <taxon>Fabaceae</taxon>
        <taxon>Papilionoideae</taxon>
        <taxon>50 kb inversion clade</taxon>
        <taxon>NPAAA clade</taxon>
        <taxon>Hologalegina</taxon>
        <taxon>IRL clade</taxon>
        <taxon>Trifolieae</taxon>
        <taxon>Medicago</taxon>
    </lineage>
</organism>
<dbReference type="Pfam" id="PF00078">
    <property type="entry name" value="RVT_1"/>
    <property type="match status" value="1"/>
</dbReference>
<name>Q1SKV6_MEDTR</name>
<dbReference type="AlphaFoldDB" id="Q1SKV6"/>
<feature type="domain" description="Reverse transcriptase" evidence="1">
    <location>
        <begin position="134"/>
        <end position="265"/>
    </location>
</feature>
<dbReference type="PANTHER" id="PTHR33116:SF78">
    <property type="entry name" value="OS12G0587133 PROTEIN"/>
    <property type="match status" value="1"/>
</dbReference>
<keyword evidence="2" id="KW-0695">RNA-directed DNA polymerase</keyword>
<accession>Q1SKV6</accession>
<dbReference type="SUPFAM" id="SSF56672">
    <property type="entry name" value="DNA/RNA polymerases"/>
    <property type="match status" value="1"/>
</dbReference>
<dbReference type="InterPro" id="IPR043502">
    <property type="entry name" value="DNA/RNA_pol_sf"/>
</dbReference>
<proteinExistence type="predicted"/>
<evidence type="ECO:0000259" key="1">
    <source>
        <dbReference type="Pfam" id="PF00078"/>
    </source>
</evidence>
<dbReference type="GO" id="GO:0003964">
    <property type="term" value="F:RNA-directed DNA polymerase activity"/>
    <property type="evidence" value="ECO:0007669"/>
    <property type="project" value="UniProtKB-KW"/>
</dbReference>
<keyword evidence="2" id="KW-0808">Transferase</keyword>
<sequence length="556" mass="63573">MSTRKRRNNIHLVTVNGNRVEGVQNVRAAVFNHFSEHFKLHAVVRPDVSALPFRKLSYAQAGDLTKPFSLEEVKQAVWDCDSFKSPRPDGVSFGFLKHFWDMLKIDFMKFMVEFHRNGKLTKGLNSTFIALIPKVLAKVLANRLRGVLESVISDSQSAFVKGQQILDGILIANEVVDEARRMNKELLMFKVDFQKAYDSVDLNYLDSVMRNMNFPTLWQKWIHECVGTATASVLVNGCPTDEFTVERGLRQGDPLSPFLFLLAAKGFNILMNAMVEAQLFRGYGMDVMGKGSIPFVYLGLPIGGDFRKLSFWKPFIDHIVARLSSWNNKFLSFGGRLILLKYVLSSLPIFLGGSEDNRKIAWIKWDSICVPKEDGGLGVRRLGEFNLSLLGKWCWRMLVDKEGLWYRVLKARYGEEGGRLKEGVDLVRLGGRCFVISAGGGGERVWGIGLKCTVAEMEREGWEEDGRAWLWRRRLFAWEEECVRECSILLLNVVLQVNVTDKWCWALDTTHGYTVREAYRFVTNNGDKVDRSFVDNVWHKSIPTKVSLFVWRLLRN</sequence>
<keyword evidence="2" id="KW-0548">Nucleotidyltransferase</keyword>
<gene>
    <name evidence="2" type="ORF">MtrDRAFT_AC140550g34v2</name>
</gene>
<dbReference type="EMBL" id="AC140550">
    <property type="protein sequence ID" value="ABE79576.2"/>
    <property type="molecule type" value="Genomic_DNA"/>
</dbReference>
<dbReference type="PANTHER" id="PTHR33116">
    <property type="entry name" value="REVERSE TRANSCRIPTASE ZINC-BINDING DOMAIN-CONTAINING PROTEIN-RELATED-RELATED"/>
    <property type="match status" value="1"/>
</dbReference>
<reference evidence="2" key="1">
    <citation type="submission" date="2006-03" db="EMBL/GenBank/DDBJ databases">
        <authorList>
            <person name="Shaull S."/>
            <person name="Lin S."/>
            <person name="Dixon R."/>
            <person name="May G."/>
            <person name="Sumner L."/>
            <person name="Gonzales B."/>
            <person name="Cook D."/>
            <person name="Kim D."/>
            <person name="Roe B.A."/>
        </authorList>
    </citation>
    <scope>NUCLEOTIDE SEQUENCE</scope>
</reference>
<protein>
    <submittedName>
        <fullName evidence="2">RNA-directed DNA polymerase (Reverse transcriptase)</fullName>
    </submittedName>
</protein>